<dbReference type="OrthoDB" id="9956060at2"/>
<feature type="region of interest" description="Disordered" evidence="1">
    <location>
        <begin position="29"/>
        <end position="50"/>
    </location>
</feature>
<dbReference type="EMBL" id="RBXO01000001">
    <property type="protein sequence ID" value="RKT54450.1"/>
    <property type="molecule type" value="Genomic_DNA"/>
</dbReference>
<keyword evidence="3" id="KW-1185">Reference proteome</keyword>
<gene>
    <name evidence="2" type="ORF">C8E97_3072</name>
</gene>
<proteinExistence type="predicted"/>
<reference evidence="2 3" key="1">
    <citation type="submission" date="2018-10" db="EMBL/GenBank/DDBJ databases">
        <title>Sequencing the genomes of 1000 actinobacteria strains.</title>
        <authorList>
            <person name="Klenk H.-P."/>
        </authorList>
    </citation>
    <scope>NUCLEOTIDE SEQUENCE [LARGE SCALE GENOMIC DNA]</scope>
    <source>
        <strain evidence="2 3">DSM 43800</strain>
    </source>
</reference>
<evidence type="ECO:0000313" key="2">
    <source>
        <dbReference type="EMBL" id="RKT54450.1"/>
    </source>
</evidence>
<feature type="compositionally biased region" description="Basic residues" evidence="1">
    <location>
        <begin position="29"/>
        <end position="46"/>
    </location>
</feature>
<comment type="caution">
    <text evidence="2">The sequence shown here is derived from an EMBL/GenBank/DDBJ whole genome shotgun (WGS) entry which is preliminary data.</text>
</comment>
<evidence type="ECO:0000256" key="1">
    <source>
        <dbReference type="SAM" id="MobiDB-lite"/>
    </source>
</evidence>
<accession>A0A495VZZ5</accession>
<organism evidence="2 3">
    <name type="scientific">Saccharothrix australiensis</name>
    <dbReference type="NCBI Taxonomy" id="2072"/>
    <lineage>
        <taxon>Bacteria</taxon>
        <taxon>Bacillati</taxon>
        <taxon>Actinomycetota</taxon>
        <taxon>Actinomycetes</taxon>
        <taxon>Pseudonocardiales</taxon>
        <taxon>Pseudonocardiaceae</taxon>
        <taxon>Saccharothrix</taxon>
    </lineage>
</organism>
<evidence type="ECO:0000313" key="3">
    <source>
        <dbReference type="Proteomes" id="UP000282084"/>
    </source>
</evidence>
<sequence>MAKRRKNLFDNMFDRLDDVSRDFRKAGRRTFKSKKRKKGSARKWARRNSEQLDALTEQMALLVRHLSSSSDTSREPTRSTK</sequence>
<protein>
    <submittedName>
        <fullName evidence="2">Uncharacterized protein</fullName>
    </submittedName>
</protein>
<name>A0A495VZZ5_9PSEU</name>
<dbReference type="Proteomes" id="UP000282084">
    <property type="component" value="Unassembled WGS sequence"/>
</dbReference>
<dbReference type="RefSeq" id="WP_147455127.1">
    <property type="nucleotide sequence ID" value="NZ_RBXO01000001.1"/>
</dbReference>
<dbReference type="AlphaFoldDB" id="A0A495VZZ5"/>